<dbReference type="EMBL" id="BJYI01000010">
    <property type="protein sequence ID" value="GEN72776.1"/>
    <property type="molecule type" value="Genomic_DNA"/>
</dbReference>
<accession>A0A511YC54</accession>
<reference evidence="2 3" key="1">
    <citation type="submission" date="2019-07" db="EMBL/GenBank/DDBJ databases">
        <title>Whole genome shotgun sequence of Chryseobacterium lathyri NBRC 105250.</title>
        <authorList>
            <person name="Hosoyama A."/>
            <person name="Uohara A."/>
            <person name="Ohji S."/>
            <person name="Ichikawa N."/>
        </authorList>
    </citation>
    <scope>NUCLEOTIDE SEQUENCE [LARGE SCALE GENOMIC DNA]</scope>
    <source>
        <strain evidence="2 3">NBRC 105250</strain>
    </source>
</reference>
<organism evidence="2 3">
    <name type="scientific">Chryseobacterium lathyri</name>
    <dbReference type="NCBI Taxonomy" id="395933"/>
    <lineage>
        <taxon>Bacteria</taxon>
        <taxon>Pseudomonadati</taxon>
        <taxon>Bacteroidota</taxon>
        <taxon>Flavobacteriia</taxon>
        <taxon>Flavobacteriales</taxon>
        <taxon>Weeksellaceae</taxon>
        <taxon>Chryseobacterium group</taxon>
        <taxon>Chryseobacterium</taxon>
    </lineage>
</organism>
<keyword evidence="1" id="KW-1133">Transmembrane helix</keyword>
<evidence type="ECO:0000256" key="1">
    <source>
        <dbReference type="SAM" id="Phobius"/>
    </source>
</evidence>
<dbReference type="OrthoDB" id="1263298at2"/>
<feature type="transmembrane region" description="Helical" evidence="1">
    <location>
        <begin position="93"/>
        <end position="112"/>
    </location>
</feature>
<evidence type="ECO:0000313" key="2">
    <source>
        <dbReference type="EMBL" id="GEN72776.1"/>
    </source>
</evidence>
<keyword evidence="1" id="KW-0472">Membrane</keyword>
<dbReference type="AlphaFoldDB" id="A0A511YC54"/>
<comment type="caution">
    <text evidence="2">The sequence shown here is derived from an EMBL/GenBank/DDBJ whole genome shotgun (WGS) entry which is preliminary data.</text>
</comment>
<protein>
    <submittedName>
        <fullName evidence="2">Uncharacterized protein</fullName>
    </submittedName>
</protein>
<feature type="transmembrane region" description="Helical" evidence="1">
    <location>
        <begin position="58"/>
        <end position="81"/>
    </location>
</feature>
<keyword evidence="1" id="KW-0812">Transmembrane</keyword>
<dbReference type="RefSeq" id="WP_111958107.1">
    <property type="nucleotide sequence ID" value="NZ_BJYI01000010.1"/>
</dbReference>
<name>A0A511YC54_9FLAO</name>
<sequence>MDNELRELFEIKEDDHTIFVSEKKPNTAKHILIRLAIFIAGTIGFTAVIFNANGWDVLGYLIIMFAFHAIWFFCILIEALILHINNKYILRNANLKFSAVVLILYCVAYIAIFNPQY</sequence>
<feature type="transmembrane region" description="Helical" evidence="1">
    <location>
        <begin position="31"/>
        <end position="52"/>
    </location>
</feature>
<gene>
    <name evidence="2" type="ORF">CLA01_28480</name>
</gene>
<evidence type="ECO:0000313" key="3">
    <source>
        <dbReference type="Proteomes" id="UP000321150"/>
    </source>
</evidence>
<dbReference type="Proteomes" id="UP000321150">
    <property type="component" value="Unassembled WGS sequence"/>
</dbReference>
<proteinExistence type="predicted"/>